<dbReference type="InterPro" id="IPR005064">
    <property type="entry name" value="BUG"/>
</dbReference>
<dbReference type="InterPro" id="IPR042100">
    <property type="entry name" value="Bug_dom1"/>
</dbReference>
<gene>
    <name evidence="3" type="ORF">RXV79_21880</name>
</gene>
<dbReference type="SUPFAM" id="SSF53850">
    <property type="entry name" value="Periplasmic binding protein-like II"/>
    <property type="match status" value="1"/>
</dbReference>
<evidence type="ECO:0000256" key="1">
    <source>
        <dbReference type="ARBA" id="ARBA00006987"/>
    </source>
</evidence>
<dbReference type="PIRSF" id="PIRSF017082">
    <property type="entry name" value="YflP"/>
    <property type="match status" value="1"/>
</dbReference>
<proteinExistence type="inferred from homology"/>
<dbReference type="PROSITE" id="PS51318">
    <property type="entry name" value="TAT"/>
    <property type="match status" value="1"/>
</dbReference>
<name>A0ABZ0CRC6_9BURK</name>
<evidence type="ECO:0000313" key="4">
    <source>
        <dbReference type="Proteomes" id="UP001303946"/>
    </source>
</evidence>
<dbReference type="EMBL" id="CP136336">
    <property type="protein sequence ID" value="WOB07548.1"/>
    <property type="molecule type" value="Genomic_DNA"/>
</dbReference>
<dbReference type="Gene3D" id="3.40.190.10">
    <property type="entry name" value="Periplasmic binding protein-like II"/>
    <property type="match status" value="1"/>
</dbReference>
<reference evidence="3 4" key="1">
    <citation type="submission" date="2023-10" db="EMBL/GenBank/DDBJ databases">
        <title>Bacteria for the degradation of biodegradable plastic PBAT(Polybutylene adipate terephthalate).</title>
        <authorList>
            <person name="Weon H.-Y."/>
            <person name="Yeon J."/>
        </authorList>
    </citation>
    <scope>NUCLEOTIDE SEQUENCE [LARGE SCALE GENOMIC DNA]</scope>
    <source>
        <strain evidence="3 4">SBD 7-3</strain>
    </source>
</reference>
<dbReference type="PANTHER" id="PTHR42928">
    <property type="entry name" value="TRICARBOXYLATE-BINDING PROTEIN"/>
    <property type="match status" value="1"/>
</dbReference>
<feature type="chain" id="PRO_5045151846" evidence="2">
    <location>
        <begin position="29"/>
        <end position="330"/>
    </location>
</feature>
<dbReference type="PANTHER" id="PTHR42928:SF5">
    <property type="entry name" value="BLR1237 PROTEIN"/>
    <property type="match status" value="1"/>
</dbReference>
<dbReference type="Pfam" id="PF03401">
    <property type="entry name" value="TctC"/>
    <property type="match status" value="1"/>
</dbReference>
<dbReference type="CDD" id="cd07012">
    <property type="entry name" value="PBP2_Bug_TTT"/>
    <property type="match status" value="1"/>
</dbReference>
<evidence type="ECO:0000256" key="2">
    <source>
        <dbReference type="SAM" id="SignalP"/>
    </source>
</evidence>
<dbReference type="Gene3D" id="3.40.190.150">
    <property type="entry name" value="Bordetella uptake gene, domain 1"/>
    <property type="match status" value="1"/>
</dbReference>
<keyword evidence="2" id="KW-0732">Signal</keyword>
<protein>
    <submittedName>
        <fullName evidence="3">Tripartite tricarboxylate transporter substrate binding protein</fullName>
    </submittedName>
</protein>
<dbReference type="Proteomes" id="UP001303946">
    <property type="component" value="Chromosome"/>
</dbReference>
<accession>A0ABZ0CRC6</accession>
<dbReference type="RefSeq" id="WP_316700207.1">
    <property type="nucleotide sequence ID" value="NZ_CP136336.1"/>
</dbReference>
<dbReference type="InterPro" id="IPR006311">
    <property type="entry name" value="TAT_signal"/>
</dbReference>
<organism evidence="3 4">
    <name type="scientific">Piscinibacter gummiphilus</name>
    <dbReference type="NCBI Taxonomy" id="946333"/>
    <lineage>
        <taxon>Bacteria</taxon>
        <taxon>Pseudomonadati</taxon>
        <taxon>Pseudomonadota</taxon>
        <taxon>Betaproteobacteria</taxon>
        <taxon>Burkholderiales</taxon>
        <taxon>Sphaerotilaceae</taxon>
        <taxon>Piscinibacter</taxon>
    </lineage>
</organism>
<sequence>MKPASLTRRVALASALALGASLAAPAVAQDNWPSKPIKIIVPFPAGSFTDTVARVISDHMGKALNQTVIVENLAGANGVLGLSTAARLPGDGYTFVITNSSSITINPQIYKKISYKTSDFTPVTMVLDAPFIIVANPEWAQKNNVQSLKDVVAYAKKNPGKLSYGSAGPGNIGHLSMAMLSNKADVKTTHIPYKSAAAAQLATMSGEIDVLFDTWAGVQHIKAGKLKPLAVTATKRMTQLPEVPTVVEAGYADVVVTFWTGMLAPAGTPAPIVKKVHTIAQAVLKDEKALAVLAASGDPLMSDPATFGKRIEREVASWGAVIQREAVSLE</sequence>
<feature type="signal peptide" evidence="2">
    <location>
        <begin position="1"/>
        <end position="28"/>
    </location>
</feature>
<comment type="similarity">
    <text evidence="1">Belongs to the UPF0065 (bug) family.</text>
</comment>
<evidence type="ECO:0000313" key="3">
    <source>
        <dbReference type="EMBL" id="WOB07548.1"/>
    </source>
</evidence>
<keyword evidence="4" id="KW-1185">Reference proteome</keyword>